<accession>A0A494Y4U8</accession>
<keyword evidence="1" id="KW-1133">Transmembrane helix</keyword>
<evidence type="ECO:0000313" key="3">
    <source>
        <dbReference type="Proteomes" id="UP000282076"/>
    </source>
</evidence>
<keyword evidence="3" id="KW-1185">Reference proteome</keyword>
<dbReference type="EMBL" id="RBZM01000004">
    <property type="protein sequence ID" value="RKP55581.1"/>
    <property type="molecule type" value="Genomic_DNA"/>
</dbReference>
<feature type="transmembrane region" description="Helical" evidence="1">
    <location>
        <begin position="68"/>
        <end position="86"/>
    </location>
</feature>
<evidence type="ECO:0000256" key="1">
    <source>
        <dbReference type="SAM" id="Phobius"/>
    </source>
</evidence>
<feature type="transmembrane region" description="Helical" evidence="1">
    <location>
        <begin position="12"/>
        <end position="30"/>
    </location>
</feature>
<keyword evidence="1" id="KW-0472">Membrane</keyword>
<gene>
    <name evidence="2" type="ORF">D7Z26_10385</name>
</gene>
<protein>
    <submittedName>
        <fullName evidence="2">Uncharacterized protein</fullName>
    </submittedName>
</protein>
<feature type="transmembrane region" description="Helical" evidence="1">
    <location>
        <begin position="36"/>
        <end position="56"/>
    </location>
</feature>
<dbReference type="Proteomes" id="UP000282076">
    <property type="component" value="Unassembled WGS sequence"/>
</dbReference>
<sequence length="166" mass="19563">MKRFLKIIKNLFFIMAILYLLFSFVPYLIIDSVKNVFVIESISILLLVPFILLSHIKPKKQITDIRQLLIWIIKISIVIFVSIVVYKPVLNNTKDLLILLNSKPKIIIGTVEDNFERIDNSRFIYLDTDRYTHYIASLDDDFIIGKEYTLYYLPNSKIVIDFKINN</sequence>
<reference evidence="2 3" key="1">
    <citation type="submission" date="2018-10" db="EMBL/GenBank/DDBJ databases">
        <title>Cohnella sp. M2MS4P-1, whole genome shotgun sequence.</title>
        <authorList>
            <person name="Tuo L."/>
        </authorList>
    </citation>
    <scope>NUCLEOTIDE SEQUENCE [LARGE SCALE GENOMIC DNA]</scope>
    <source>
        <strain evidence="2 3">M2MS4P-1</strain>
    </source>
</reference>
<dbReference type="AlphaFoldDB" id="A0A494Y4U8"/>
<proteinExistence type="predicted"/>
<name>A0A494Y4U8_9BACL</name>
<comment type="caution">
    <text evidence="2">The sequence shown here is derived from an EMBL/GenBank/DDBJ whole genome shotgun (WGS) entry which is preliminary data.</text>
</comment>
<evidence type="ECO:0000313" key="2">
    <source>
        <dbReference type="EMBL" id="RKP55581.1"/>
    </source>
</evidence>
<organism evidence="2 3">
    <name type="scientific">Cohnella endophytica</name>
    <dbReference type="NCBI Taxonomy" id="2419778"/>
    <lineage>
        <taxon>Bacteria</taxon>
        <taxon>Bacillati</taxon>
        <taxon>Bacillota</taxon>
        <taxon>Bacilli</taxon>
        <taxon>Bacillales</taxon>
        <taxon>Paenibacillaceae</taxon>
        <taxon>Cohnella</taxon>
    </lineage>
</organism>
<keyword evidence="1" id="KW-0812">Transmembrane</keyword>